<organism evidence="4 5">
    <name type="scientific">Aspergillus heteromorphus CBS 117.55</name>
    <dbReference type="NCBI Taxonomy" id="1448321"/>
    <lineage>
        <taxon>Eukaryota</taxon>
        <taxon>Fungi</taxon>
        <taxon>Dikarya</taxon>
        <taxon>Ascomycota</taxon>
        <taxon>Pezizomycotina</taxon>
        <taxon>Eurotiomycetes</taxon>
        <taxon>Eurotiomycetidae</taxon>
        <taxon>Eurotiales</taxon>
        <taxon>Aspergillaceae</taxon>
        <taxon>Aspergillus</taxon>
        <taxon>Aspergillus subgen. Circumdati</taxon>
    </lineage>
</organism>
<dbReference type="Proteomes" id="UP000247233">
    <property type="component" value="Unassembled WGS sequence"/>
</dbReference>
<protein>
    <submittedName>
        <fullName evidence="4">Alpha/beta-hydrolase</fullName>
    </submittedName>
</protein>
<comment type="caution">
    <text evidence="4">The sequence shown here is derived from an EMBL/GenBank/DDBJ whole genome shotgun (WGS) entry which is preliminary data.</text>
</comment>
<dbReference type="Pfam" id="PF12697">
    <property type="entry name" value="Abhydrolase_6"/>
    <property type="match status" value="1"/>
</dbReference>
<dbReference type="Gene3D" id="1.20.1440.110">
    <property type="entry name" value="acylaminoacyl peptidase"/>
    <property type="match status" value="1"/>
</dbReference>
<dbReference type="InterPro" id="IPR050261">
    <property type="entry name" value="FrsA_esterase"/>
</dbReference>
<dbReference type="InterPro" id="IPR029058">
    <property type="entry name" value="AB_hydrolase_fold"/>
</dbReference>
<accession>A0A317VCP7</accession>
<dbReference type="RefSeq" id="XP_025396123.1">
    <property type="nucleotide sequence ID" value="XM_025539621.1"/>
</dbReference>
<evidence type="ECO:0000259" key="3">
    <source>
        <dbReference type="Pfam" id="PF12697"/>
    </source>
</evidence>
<dbReference type="VEuPathDB" id="FungiDB:BO70DRAFT_298901"/>
<dbReference type="GeneID" id="37061858"/>
<reference evidence="4 5" key="1">
    <citation type="submission" date="2016-12" db="EMBL/GenBank/DDBJ databases">
        <title>The genomes of Aspergillus section Nigri reveals drivers in fungal speciation.</title>
        <authorList>
            <consortium name="DOE Joint Genome Institute"/>
            <person name="Vesth T.C."/>
            <person name="Nybo J."/>
            <person name="Theobald S."/>
            <person name="Brandl J."/>
            <person name="Frisvad J.C."/>
            <person name="Nielsen K.F."/>
            <person name="Lyhne E.K."/>
            <person name="Kogle M.E."/>
            <person name="Kuo A."/>
            <person name="Riley R."/>
            <person name="Clum A."/>
            <person name="Nolan M."/>
            <person name="Lipzen A."/>
            <person name="Salamov A."/>
            <person name="Henrissat B."/>
            <person name="Wiebenga A."/>
            <person name="De Vries R.P."/>
            <person name="Grigoriev I.V."/>
            <person name="Mortensen U.H."/>
            <person name="Andersen M.R."/>
            <person name="Baker S.E."/>
        </authorList>
    </citation>
    <scope>NUCLEOTIDE SEQUENCE [LARGE SCALE GENOMIC DNA]</scope>
    <source>
        <strain evidence="4 5">CBS 117.55</strain>
    </source>
</reference>
<evidence type="ECO:0000256" key="2">
    <source>
        <dbReference type="ARBA" id="ARBA00038115"/>
    </source>
</evidence>
<gene>
    <name evidence="4" type="ORF">BO70DRAFT_298901</name>
</gene>
<sequence>MYRLFKSDFFNFEALRLLSFTAHEGGEIAEFFEALGKVKDLDRGSWYAAWTEAADKAEALALAAEQSQNRLAARRAFFRASNYQRAAQFMLQGGRAADPRILIDSENSISNFWRAVTLLDCTATRLQIPYDAGDGTAPMMLPAYLYLPHPTKRPASMGAKTPILINTVGGDATQEEIFYIFPMAALELGYAVLTFEGPGQGIVLRRHGVPFRPDWEAVVSPVLDYLVGYAAARPTLSLDVDRIALAGSSMGGYLSLRGATDARIKACVSSDPFYAMWDMLQGRMPQIVSDTFVAGGFVSDPLWGALASLLGWLDPQTRWESEQTCWMLGADGAADMLRRMQQYTLATADGKGVLSRVRCPVFVTGARHGLYCTPEVSTARIVEELVNVPEGAKECWIAEDAGEGGLQSKVGAFGVLNQKVFAFLDGVFGVAREMAVGSQD</sequence>
<comment type="similarity">
    <text evidence="2">Belongs to the AB hydrolase superfamily. FUS2 hydrolase family.</text>
</comment>
<name>A0A317VCP7_9EURO</name>
<dbReference type="OrthoDB" id="249703at2759"/>
<evidence type="ECO:0000313" key="5">
    <source>
        <dbReference type="Proteomes" id="UP000247233"/>
    </source>
</evidence>
<keyword evidence="1 4" id="KW-0378">Hydrolase</keyword>
<dbReference type="SUPFAM" id="SSF53474">
    <property type="entry name" value="alpha/beta-Hydrolases"/>
    <property type="match status" value="1"/>
</dbReference>
<keyword evidence="5" id="KW-1185">Reference proteome</keyword>
<proteinExistence type="inferred from homology"/>
<dbReference type="EMBL" id="MSFL01000029">
    <property type="protein sequence ID" value="PWY71021.1"/>
    <property type="molecule type" value="Genomic_DNA"/>
</dbReference>
<evidence type="ECO:0000313" key="4">
    <source>
        <dbReference type="EMBL" id="PWY71021.1"/>
    </source>
</evidence>
<dbReference type="PANTHER" id="PTHR22946">
    <property type="entry name" value="DIENELACTONE HYDROLASE DOMAIN-CONTAINING PROTEIN-RELATED"/>
    <property type="match status" value="1"/>
</dbReference>
<dbReference type="GO" id="GO:0016787">
    <property type="term" value="F:hydrolase activity"/>
    <property type="evidence" value="ECO:0007669"/>
    <property type="project" value="UniProtKB-KW"/>
</dbReference>
<evidence type="ECO:0000256" key="1">
    <source>
        <dbReference type="ARBA" id="ARBA00022801"/>
    </source>
</evidence>
<dbReference type="Gene3D" id="3.40.50.1820">
    <property type="entry name" value="alpha/beta hydrolase"/>
    <property type="match status" value="1"/>
</dbReference>
<dbReference type="AlphaFoldDB" id="A0A317VCP7"/>
<dbReference type="PANTHER" id="PTHR22946:SF13">
    <property type="entry name" value="ALPHA_BETA HYDROLASE PSOB"/>
    <property type="match status" value="1"/>
</dbReference>
<dbReference type="InterPro" id="IPR000073">
    <property type="entry name" value="AB_hydrolase_1"/>
</dbReference>
<feature type="domain" description="AB hydrolase-1" evidence="3">
    <location>
        <begin position="184"/>
        <end position="363"/>
    </location>
</feature>